<feature type="non-terminal residue" evidence="2">
    <location>
        <position position="1"/>
    </location>
</feature>
<accession>E8Z682</accession>
<keyword evidence="1" id="KW-0472">Membrane</keyword>
<keyword evidence="1" id="KW-0812">Transmembrane</keyword>
<keyword evidence="1" id="KW-1133">Transmembrane helix</keyword>
<name>E8Z682_PFIPI</name>
<protein>
    <recommendedName>
        <fullName evidence="3">TLC domain-containing protein</fullName>
    </recommendedName>
</protein>
<reference evidence="2" key="2">
    <citation type="book" date="2010" name="PROCEEDINGS OF 13TH INTERNATIONAL CONFERENCE ON HARMFUL ALGAE" publisher="International Society For The Study of Harmful Algae" city="Hong Kong, China">
        <title>Dinoflagellate meta-transcriptomics enabled by spliced leader.</title>
        <editorList>
            <person name="Unknown A."/>
        </editorList>
        <authorList>
            <person name="Lin S."/>
            <person name="Zhang H."/>
        </authorList>
    </citation>
    <scope>NUCLEOTIDE SEQUENCE</scope>
    <source>
        <strain evidence="2">CCMP1831</strain>
    </source>
</reference>
<evidence type="ECO:0008006" key="3">
    <source>
        <dbReference type="Google" id="ProtNLM"/>
    </source>
</evidence>
<reference evidence="2" key="1">
    <citation type="submission" date="2008-12" db="EMBL/GenBank/DDBJ databases">
        <authorList>
            <person name="Zhang H."/>
            <person name="Lin S."/>
        </authorList>
    </citation>
    <scope>NUCLEOTIDE SEQUENCE</scope>
    <source>
        <strain evidence="2">CCMP1831</strain>
    </source>
</reference>
<evidence type="ECO:0000313" key="2">
    <source>
        <dbReference type="EMBL" id="ACU44962.1"/>
    </source>
</evidence>
<evidence type="ECO:0000256" key="1">
    <source>
        <dbReference type="SAM" id="Phobius"/>
    </source>
</evidence>
<proteinExistence type="evidence at transcript level"/>
<dbReference type="EMBL" id="FJ599909">
    <property type="protein sequence ID" value="ACU44962.1"/>
    <property type="molecule type" value="mRNA"/>
</dbReference>
<organism evidence="2">
    <name type="scientific">Pfiesteria piscicida</name>
    <name type="common">Phantom dinoflagellate</name>
    <dbReference type="NCBI Taxonomy" id="71001"/>
    <lineage>
        <taxon>Eukaryota</taxon>
        <taxon>Sar</taxon>
        <taxon>Alveolata</taxon>
        <taxon>Dinophyceae</taxon>
        <taxon>Peridiniales</taxon>
        <taxon>Pfiesteriaceae</taxon>
        <taxon>Pfiesteria</taxon>
    </lineage>
</organism>
<feature type="transmembrane region" description="Helical" evidence="1">
    <location>
        <begin position="25"/>
        <end position="48"/>
    </location>
</feature>
<dbReference type="AlphaFoldDB" id="E8Z682"/>
<sequence length="135" mass="14910">AGALRPTREGRSTAGPPPHGEPAMFFYWAVPASFCACGGLWLAFNLGGCSAKEGCSRTSLAHHFVAMCLGLAVHWQYSDRIMEDASFAHNTDFPLGVFLQHYNSGYFLYDTCHVAIWDRKWLLHHLIAIAGYSTS</sequence>